<dbReference type="CDD" id="cd14014">
    <property type="entry name" value="STKc_PknB_like"/>
    <property type="match status" value="1"/>
</dbReference>
<dbReference type="PROSITE" id="PS00107">
    <property type="entry name" value="PROTEIN_KINASE_ATP"/>
    <property type="match status" value="1"/>
</dbReference>
<dbReference type="PROSITE" id="PS00108">
    <property type="entry name" value="PROTEIN_KINASE_ST"/>
    <property type="match status" value="1"/>
</dbReference>
<comment type="caution">
    <text evidence="14">The sequence shown here is derived from an EMBL/GenBank/DDBJ whole genome shotgun (WGS) entry which is preliminary data.</text>
</comment>
<gene>
    <name evidence="14" type="ORF">GCM10010470_28780</name>
</gene>
<dbReference type="InterPro" id="IPR000719">
    <property type="entry name" value="Prot_kinase_dom"/>
</dbReference>
<feature type="compositionally biased region" description="Low complexity" evidence="10">
    <location>
        <begin position="317"/>
        <end position="331"/>
    </location>
</feature>
<keyword evidence="11" id="KW-0472">Membrane</keyword>
<feature type="binding site" evidence="9">
    <location>
        <position position="48"/>
    </location>
    <ligand>
        <name>ATP</name>
        <dbReference type="ChEBI" id="CHEBI:30616"/>
    </ligand>
</feature>
<dbReference type="Gene3D" id="2.60.120.260">
    <property type="entry name" value="Galactose-binding domain-like"/>
    <property type="match status" value="1"/>
</dbReference>
<evidence type="ECO:0000256" key="2">
    <source>
        <dbReference type="ARBA" id="ARBA00022527"/>
    </source>
</evidence>
<evidence type="ECO:0000259" key="13">
    <source>
        <dbReference type="PROSITE" id="PS51175"/>
    </source>
</evidence>
<keyword evidence="8" id="KW-0675">Receptor</keyword>
<evidence type="ECO:0000256" key="3">
    <source>
        <dbReference type="ARBA" id="ARBA00022679"/>
    </source>
</evidence>
<keyword evidence="11" id="KW-0812">Transmembrane</keyword>
<evidence type="ECO:0000313" key="14">
    <source>
        <dbReference type="EMBL" id="GAA2792254.1"/>
    </source>
</evidence>
<evidence type="ECO:0000256" key="1">
    <source>
        <dbReference type="ARBA" id="ARBA00012513"/>
    </source>
</evidence>
<dbReference type="Pfam" id="PF03422">
    <property type="entry name" value="CBM_6"/>
    <property type="match status" value="1"/>
</dbReference>
<evidence type="ECO:0000256" key="5">
    <source>
        <dbReference type="ARBA" id="ARBA00022741"/>
    </source>
</evidence>
<feature type="transmembrane region" description="Helical" evidence="11">
    <location>
        <begin position="343"/>
        <end position="367"/>
    </location>
</feature>
<keyword evidence="11" id="KW-1133">Transmembrane helix</keyword>
<keyword evidence="5 9" id="KW-0547">Nucleotide-binding</keyword>
<dbReference type="InterPro" id="IPR008271">
    <property type="entry name" value="Ser/Thr_kinase_AS"/>
</dbReference>
<dbReference type="Gene3D" id="1.10.510.10">
    <property type="entry name" value="Transferase(Phosphotransferase) domain 1"/>
    <property type="match status" value="1"/>
</dbReference>
<reference evidence="14 15" key="1">
    <citation type="journal article" date="2019" name="Int. J. Syst. Evol. Microbiol.">
        <title>The Global Catalogue of Microorganisms (GCM) 10K type strain sequencing project: providing services to taxonomists for standard genome sequencing and annotation.</title>
        <authorList>
            <consortium name="The Broad Institute Genomics Platform"/>
            <consortium name="The Broad Institute Genome Sequencing Center for Infectious Disease"/>
            <person name="Wu L."/>
            <person name="Ma J."/>
        </authorList>
    </citation>
    <scope>NUCLEOTIDE SEQUENCE [LARGE SCALE GENOMIC DNA]</scope>
    <source>
        <strain evidence="14 15">JCM 9383</strain>
    </source>
</reference>
<sequence>MLHENDTAARADRVIAGRYRMRSRIGSGAMGAVWSGTDELLLRPVAIKELRLPSGVPEDEFSEFHERALREARALAVVTHPNVVMLYDVAEDGGVPFVVMELVPAESLGTVLKRGPLDVHQLAVCVDGVAGALQAAHRVGIVHRDVKPGNVLLGRHRQVKLGDFGISRNAAESTLTRTGVVLGTPAFVAPEIVAGESPTPAADLWSLGATLFAAAERRLPYDSDSDPLITLSSILHGRVPEHRQTGPVGEVLSGLMVKDPARRMPLHEVRRRLAELTQHAGETPFEPVLDPHAPAVQTVTASPGPASEATVSQPRLPGSAPQPGTAPAPTTVDRAKPRSRRGVLTIALGGLAAVLVAGGAAAGFFYARSGVTPAGVPQAGRPGTTASDAFSELQAEAFSGQTGGVPVDRTGGFVGPLGNGDTLQYEGVQFGGTPAKQVTAQLASWIDDGVYAKIDVRVDDPASEPIGKIRVTADRSGGEQIWKPVPVDLTRPISGTHTVYLTFVSEEPEDFTNLNWFQFHR</sequence>
<dbReference type="SUPFAM" id="SSF49785">
    <property type="entry name" value="Galactose-binding domain-like"/>
    <property type="match status" value="1"/>
</dbReference>
<dbReference type="RefSeq" id="WP_344680156.1">
    <property type="nucleotide sequence ID" value="NZ_BAAAUX010000014.1"/>
</dbReference>
<feature type="region of interest" description="Disordered" evidence="10">
    <location>
        <begin position="296"/>
        <end position="338"/>
    </location>
</feature>
<protein>
    <recommendedName>
        <fullName evidence="1">non-specific serine/threonine protein kinase</fullName>
        <ecNumber evidence="1">2.7.11.1</ecNumber>
    </recommendedName>
</protein>
<dbReference type="InterPro" id="IPR017441">
    <property type="entry name" value="Protein_kinase_ATP_BS"/>
</dbReference>
<proteinExistence type="predicted"/>
<evidence type="ECO:0000256" key="4">
    <source>
        <dbReference type="ARBA" id="ARBA00022729"/>
    </source>
</evidence>
<dbReference type="SMART" id="SM00220">
    <property type="entry name" value="S_TKc"/>
    <property type="match status" value="1"/>
</dbReference>
<dbReference type="Gene3D" id="3.30.200.20">
    <property type="entry name" value="Phosphorylase Kinase, domain 1"/>
    <property type="match status" value="1"/>
</dbReference>
<dbReference type="CDD" id="cd04084">
    <property type="entry name" value="CBM6_xylanase-like"/>
    <property type="match status" value="1"/>
</dbReference>
<dbReference type="PROSITE" id="PS51175">
    <property type="entry name" value="CBM6"/>
    <property type="match status" value="1"/>
</dbReference>
<dbReference type="InterPro" id="IPR011009">
    <property type="entry name" value="Kinase-like_dom_sf"/>
</dbReference>
<organism evidence="14 15">
    <name type="scientific">Saccharopolyspora taberi</name>
    <dbReference type="NCBI Taxonomy" id="60895"/>
    <lineage>
        <taxon>Bacteria</taxon>
        <taxon>Bacillati</taxon>
        <taxon>Actinomycetota</taxon>
        <taxon>Actinomycetes</taxon>
        <taxon>Pseudonocardiales</taxon>
        <taxon>Pseudonocardiaceae</taxon>
        <taxon>Saccharopolyspora</taxon>
    </lineage>
</organism>
<evidence type="ECO:0000256" key="6">
    <source>
        <dbReference type="ARBA" id="ARBA00022777"/>
    </source>
</evidence>
<feature type="domain" description="CBM6" evidence="13">
    <location>
        <begin position="391"/>
        <end position="520"/>
    </location>
</feature>
<keyword evidence="7 9" id="KW-0067">ATP-binding</keyword>
<name>A0ABN3VDF5_9PSEU</name>
<dbReference type="EC" id="2.7.11.1" evidence="1"/>
<evidence type="ECO:0000256" key="10">
    <source>
        <dbReference type="SAM" id="MobiDB-lite"/>
    </source>
</evidence>
<evidence type="ECO:0000259" key="12">
    <source>
        <dbReference type="PROSITE" id="PS50011"/>
    </source>
</evidence>
<dbReference type="PANTHER" id="PTHR43289">
    <property type="entry name" value="MITOGEN-ACTIVATED PROTEIN KINASE KINASE KINASE 20-RELATED"/>
    <property type="match status" value="1"/>
</dbReference>
<dbReference type="PROSITE" id="PS50011">
    <property type="entry name" value="PROTEIN_KINASE_DOM"/>
    <property type="match status" value="1"/>
</dbReference>
<keyword evidence="4" id="KW-0732">Signal</keyword>
<evidence type="ECO:0000313" key="15">
    <source>
        <dbReference type="Proteomes" id="UP001500979"/>
    </source>
</evidence>
<dbReference type="Proteomes" id="UP001500979">
    <property type="component" value="Unassembled WGS sequence"/>
</dbReference>
<keyword evidence="2" id="KW-0723">Serine/threonine-protein kinase</keyword>
<dbReference type="EMBL" id="BAAAUX010000014">
    <property type="protein sequence ID" value="GAA2792254.1"/>
    <property type="molecule type" value="Genomic_DNA"/>
</dbReference>
<evidence type="ECO:0000256" key="8">
    <source>
        <dbReference type="ARBA" id="ARBA00023170"/>
    </source>
</evidence>
<dbReference type="InterPro" id="IPR008979">
    <property type="entry name" value="Galactose-bd-like_sf"/>
</dbReference>
<dbReference type="PANTHER" id="PTHR43289:SF6">
    <property type="entry name" value="SERINE_THREONINE-PROTEIN KINASE NEKL-3"/>
    <property type="match status" value="1"/>
</dbReference>
<dbReference type="InterPro" id="IPR006584">
    <property type="entry name" value="Cellulose-bd_IV"/>
</dbReference>
<keyword evidence="3" id="KW-0808">Transferase</keyword>
<accession>A0ABN3VDF5</accession>
<keyword evidence="15" id="KW-1185">Reference proteome</keyword>
<keyword evidence="6" id="KW-0418">Kinase</keyword>
<evidence type="ECO:0000256" key="11">
    <source>
        <dbReference type="SAM" id="Phobius"/>
    </source>
</evidence>
<dbReference type="InterPro" id="IPR005084">
    <property type="entry name" value="CBM6"/>
</dbReference>
<evidence type="ECO:0000256" key="9">
    <source>
        <dbReference type="PROSITE-ProRule" id="PRU10141"/>
    </source>
</evidence>
<evidence type="ECO:0000256" key="7">
    <source>
        <dbReference type="ARBA" id="ARBA00022840"/>
    </source>
</evidence>
<dbReference type="SUPFAM" id="SSF56112">
    <property type="entry name" value="Protein kinase-like (PK-like)"/>
    <property type="match status" value="1"/>
</dbReference>
<dbReference type="Pfam" id="PF00069">
    <property type="entry name" value="Pkinase"/>
    <property type="match status" value="1"/>
</dbReference>
<feature type="domain" description="Protein kinase" evidence="12">
    <location>
        <begin position="19"/>
        <end position="289"/>
    </location>
</feature>
<dbReference type="SMART" id="SM00606">
    <property type="entry name" value="CBD_IV"/>
    <property type="match status" value="1"/>
</dbReference>